<dbReference type="GO" id="GO:0005737">
    <property type="term" value="C:cytoplasm"/>
    <property type="evidence" value="ECO:0007669"/>
    <property type="project" value="TreeGrafter"/>
</dbReference>
<sequence length="197" mass="21663">MEELNRRKAVVFVHPSSLPVAPVPGVPPYIADFLLDTTRAAVNLVRTGTIRRHPDIRFILAHAGGFLPYAAHRIAFTFGLDGSAWTSSEVLDEFAKFYFDTAQSSTDISFPTLLSFTRPDHVVFGSDYPHVSEVGVCYFTSRLDDLELADDARYSVDRGTALNLFPRFKGCSEARVETSALNSVGALGARRGRGPDH</sequence>
<dbReference type="GO" id="GO:0019748">
    <property type="term" value="P:secondary metabolic process"/>
    <property type="evidence" value="ECO:0007669"/>
    <property type="project" value="TreeGrafter"/>
</dbReference>
<protein>
    <recommendedName>
        <fullName evidence="2">Amidohydrolase-related domain-containing protein</fullName>
    </recommendedName>
</protein>
<dbReference type="EMBL" id="BJHW01000002">
    <property type="protein sequence ID" value="GDY60421.1"/>
    <property type="molecule type" value="Genomic_DNA"/>
</dbReference>
<dbReference type="InterPro" id="IPR032466">
    <property type="entry name" value="Metal_Hydrolase"/>
</dbReference>
<evidence type="ECO:0000313" key="4">
    <source>
        <dbReference type="Proteomes" id="UP000301309"/>
    </source>
</evidence>
<dbReference type="Gene3D" id="3.20.20.140">
    <property type="entry name" value="Metal-dependent hydrolases"/>
    <property type="match status" value="1"/>
</dbReference>
<keyword evidence="4" id="KW-1185">Reference proteome</keyword>
<evidence type="ECO:0000259" key="2">
    <source>
        <dbReference type="Pfam" id="PF04909"/>
    </source>
</evidence>
<gene>
    <name evidence="3" type="ORF">SVIO_110440</name>
</gene>
<dbReference type="GO" id="GO:0016787">
    <property type="term" value="F:hydrolase activity"/>
    <property type="evidence" value="ECO:0007669"/>
    <property type="project" value="InterPro"/>
</dbReference>
<dbReference type="InterPro" id="IPR006680">
    <property type="entry name" value="Amidohydro-rel"/>
</dbReference>
<dbReference type="AlphaFoldDB" id="A0A4D4LFJ7"/>
<evidence type="ECO:0000313" key="3">
    <source>
        <dbReference type="EMBL" id="GDY60421.1"/>
    </source>
</evidence>
<reference evidence="3 4" key="1">
    <citation type="journal article" date="2020" name="Int. J. Syst. Evol. Microbiol.">
        <title>Reclassification of Streptomyces castelarensis and Streptomyces sporoclivatus as later heterotypic synonyms of Streptomyces antimycoticus.</title>
        <authorList>
            <person name="Komaki H."/>
            <person name="Tamura T."/>
        </authorList>
    </citation>
    <scope>NUCLEOTIDE SEQUENCE [LARGE SCALE GENOMIC DNA]</scope>
    <source>
        <strain evidence="3 4">NBRC 13459</strain>
    </source>
</reference>
<dbReference type="Proteomes" id="UP000301309">
    <property type="component" value="Unassembled WGS sequence"/>
</dbReference>
<proteinExistence type="predicted"/>
<dbReference type="PANTHER" id="PTHR21240:SF28">
    <property type="entry name" value="ISO-OROTATE DECARBOXYLASE (EUROFUNG)"/>
    <property type="match status" value="1"/>
</dbReference>
<dbReference type="SUPFAM" id="SSF51556">
    <property type="entry name" value="Metallo-dependent hydrolases"/>
    <property type="match status" value="1"/>
</dbReference>
<dbReference type="Pfam" id="PF04909">
    <property type="entry name" value="Amidohydro_2"/>
    <property type="match status" value="1"/>
</dbReference>
<comment type="caution">
    <text evidence="3">The sequence shown here is derived from an EMBL/GenBank/DDBJ whole genome shotgun (WGS) entry which is preliminary data.</text>
</comment>
<evidence type="ECO:0000256" key="1">
    <source>
        <dbReference type="ARBA" id="ARBA00023239"/>
    </source>
</evidence>
<name>A0A4D4LFJ7_STRVO</name>
<organism evidence="3 4">
    <name type="scientific">Streptomyces violaceusniger</name>
    <dbReference type="NCBI Taxonomy" id="68280"/>
    <lineage>
        <taxon>Bacteria</taxon>
        <taxon>Bacillati</taxon>
        <taxon>Actinomycetota</taxon>
        <taxon>Actinomycetes</taxon>
        <taxon>Kitasatosporales</taxon>
        <taxon>Streptomycetaceae</taxon>
        <taxon>Streptomyces</taxon>
        <taxon>Streptomyces violaceusniger group</taxon>
    </lineage>
</organism>
<dbReference type="GO" id="GO:0016831">
    <property type="term" value="F:carboxy-lyase activity"/>
    <property type="evidence" value="ECO:0007669"/>
    <property type="project" value="InterPro"/>
</dbReference>
<feature type="domain" description="Amidohydrolase-related" evidence="2">
    <location>
        <begin position="2"/>
        <end position="166"/>
    </location>
</feature>
<accession>A0A4D4LFJ7</accession>
<dbReference type="InterPro" id="IPR032465">
    <property type="entry name" value="ACMSD"/>
</dbReference>
<dbReference type="PANTHER" id="PTHR21240">
    <property type="entry name" value="2-AMINO-3-CARBOXYLMUCONATE-6-SEMIALDEHYDE DECARBOXYLASE"/>
    <property type="match status" value="1"/>
</dbReference>
<keyword evidence="1" id="KW-0456">Lyase</keyword>